<gene>
    <name evidence="1" type="ORF">FYJ27_06475</name>
</gene>
<reference evidence="1 2" key="1">
    <citation type="submission" date="2019-08" db="EMBL/GenBank/DDBJ databases">
        <title>In-depth cultivation of the pig gut microbiome towards novel bacterial diversity and tailored functional studies.</title>
        <authorList>
            <person name="Wylensek D."/>
            <person name="Hitch T.C.A."/>
            <person name="Clavel T."/>
        </authorList>
    </citation>
    <scope>NUCLEOTIDE SEQUENCE [LARGE SCALE GENOMIC DNA]</scope>
    <source>
        <strain evidence="1 2">Med78-601-WT-4W-RMD-3</strain>
    </source>
</reference>
<comment type="caution">
    <text evidence="1">The sequence shown here is derived from an EMBL/GenBank/DDBJ whole genome shotgun (WGS) entry which is preliminary data.</text>
</comment>
<proteinExistence type="predicted"/>
<dbReference type="OrthoDB" id="1725471at2"/>
<dbReference type="Proteomes" id="UP000462760">
    <property type="component" value="Unassembled WGS sequence"/>
</dbReference>
<organism evidence="1 2">
    <name type="scientific">Anaerosalibacter bizertensis</name>
    <dbReference type="NCBI Taxonomy" id="932217"/>
    <lineage>
        <taxon>Bacteria</taxon>
        <taxon>Bacillati</taxon>
        <taxon>Bacillota</taxon>
        <taxon>Tissierellia</taxon>
        <taxon>Tissierellales</taxon>
        <taxon>Sporanaerobacteraceae</taxon>
        <taxon>Anaerosalibacter</taxon>
    </lineage>
</organism>
<protein>
    <submittedName>
        <fullName evidence="1">Uncharacterized protein</fullName>
    </submittedName>
</protein>
<accession>A0A844FHF7</accession>
<evidence type="ECO:0000313" key="1">
    <source>
        <dbReference type="EMBL" id="MSS43378.1"/>
    </source>
</evidence>
<sequence>MASKEQLMKVALYCDEYKTDENSSIQSSVDPCINNMKSCENCTHFTAEHKCDIDLVDKVLSSMAMELDNK</sequence>
<name>A0A844FHF7_9FIRM</name>
<dbReference type="AlphaFoldDB" id="A0A844FHF7"/>
<dbReference type="EMBL" id="VULR01000007">
    <property type="protein sequence ID" value="MSS43378.1"/>
    <property type="molecule type" value="Genomic_DNA"/>
</dbReference>
<evidence type="ECO:0000313" key="2">
    <source>
        <dbReference type="Proteomes" id="UP000462760"/>
    </source>
</evidence>
<dbReference type="RefSeq" id="WP_154484060.1">
    <property type="nucleotide sequence ID" value="NZ_JAHLOA010000002.1"/>
</dbReference>